<protein>
    <submittedName>
        <fullName evidence="6">Cyclohexadienyl dehydratase</fullName>
    </submittedName>
</protein>
<dbReference type="PANTHER" id="PTHR35936:SF19">
    <property type="entry name" value="AMINO-ACID-BINDING PROTEIN YXEM-RELATED"/>
    <property type="match status" value="1"/>
</dbReference>
<dbReference type="SMART" id="SM00062">
    <property type="entry name" value="PBPb"/>
    <property type="match status" value="1"/>
</dbReference>
<reference evidence="6 7" key="1">
    <citation type="submission" date="2018-01" db="EMBL/GenBank/DDBJ databases">
        <title>Genomic Encyclopedia of Type Strains, Phase III (KMG-III): the genomes of soil and plant-associated and newly described type strains.</title>
        <authorList>
            <person name="Whitman W."/>
        </authorList>
    </citation>
    <scope>NUCLEOTIDE SEQUENCE [LARGE SCALE GENOMIC DNA]</scope>
    <source>
        <strain evidence="6 7">1131</strain>
    </source>
</reference>
<comment type="similarity">
    <text evidence="2 4">Belongs to the bacterial solute-binding protein 3 family.</text>
</comment>
<evidence type="ECO:0000259" key="5">
    <source>
        <dbReference type="SMART" id="SM00062"/>
    </source>
</evidence>
<comment type="caution">
    <text evidence="6">The sequence shown here is derived from an EMBL/GenBank/DDBJ whole genome shotgun (WGS) entry which is preliminary data.</text>
</comment>
<dbReference type="SUPFAM" id="SSF53850">
    <property type="entry name" value="Periplasmic binding protein-like II"/>
    <property type="match status" value="1"/>
</dbReference>
<evidence type="ECO:0000256" key="2">
    <source>
        <dbReference type="ARBA" id="ARBA00010333"/>
    </source>
</evidence>
<organism evidence="6 7">
    <name type="scientific">Bosea psychrotolerans</name>
    <dbReference type="NCBI Taxonomy" id="1871628"/>
    <lineage>
        <taxon>Bacteria</taxon>
        <taxon>Pseudomonadati</taxon>
        <taxon>Pseudomonadota</taxon>
        <taxon>Alphaproteobacteria</taxon>
        <taxon>Hyphomicrobiales</taxon>
        <taxon>Boseaceae</taxon>
        <taxon>Bosea</taxon>
    </lineage>
</organism>
<feature type="domain" description="Solute-binding protein family 3/N-terminal" evidence="5">
    <location>
        <begin position="50"/>
        <end position="271"/>
    </location>
</feature>
<evidence type="ECO:0000313" key="6">
    <source>
        <dbReference type="EMBL" id="POR50477.1"/>
    </source>
</evidence>
<dbReference type="InterPro" id="IPR018313">
    <property type="entry name" value="SBP_3_CS"/>
</dbReference>
<dbReference type="GO" id="GO:0030313">
    <property type="term" value="C:cell envelope"/>
    <property type="evidence" value="ECO:0007669"/>
    <property type="project" value="UniProtKB-SubCell"/>
</dbReference>
<evidence type="ECO:0000256" key="1">
    <source>
        <dbReference type="ARBA" id="ARBA00004196"/>
    </source>
</evidence>
<evidence type="ECO:0000256" key="3">
    <source>
        <dbReference type="ARBA" id="ARBA00022729"/>
    </source>
</evidence>
<dbReference type="Proteomes" id="UP000236919">
    <property type="component" value="Unassembled WGS sequence"/>
</dbReference>
<comment type="subcellular location">
    <subcellularLocation>
        <location evidence="1">Cell envelope</location>
    </subcellularLocation>
</comment>
<gene>
    <name evidence="6" type="ORF">CYD53_109187</name>
</gene>
<dbReference type="PANTHER" id="PTHR35936">
    <property type="entry name" value="MEMBRANE-BOUND LYTIC MUREIN TRANSGLYCOSYLASE F"/>
    <property type="match status" value="1"/>
</dbReference>
<name>A0A2S4M7G5_9HYPH</name>
<dbReference type="OrthoDB" id="9791339at2"/>
<dbReference type="Gene3D" id="3.40.190.10">
    <property type="entry name" value="Periplasmic binding protein-like II"/>
    <property type="match status" value="2"/>
</dbReference>
<accession>A0A2S4M7G5</accession>
<dbReference type="EMBL" id="PQFZ01000009">
    <property type="protein sequence ID" value="POR50477.1"/>
    <property type="molecule type" value="Genomic_DNA"/>
</dbReference>
<evidence type="ECO:0000256" key="4">
    <source>
        <dbReference type="RuleBase" id="RU003744"/>
    </source>
</evidence>
<dbReference type="AlphaFoldDB" id="A0A2S4M7G5"/>
<evidence type="ECO:0000313" key="7">
    <source>
        <dbReference type="Proteomes" id="UP000236919"/>
    </source>
</evidence>
<dbReference type="PROSITE" id="PS01039">
    <property type="entry name" value="SBP_BACTERIAL_3"/>
    <property type="match status" value="1"/>
</dbReference>
<sequence length="271" mass="29134">MTITTTFKGLKLATRGLTIGLGLAVGLGLGAAALAQAPASQLDAIQSRGALQVCTTGDYKPFTLAKDGSYEGIDIELAKSLAKALGVEAKFVQTKWSDLLTDMGSGKCDVAMGGISVTLDRQKKVFFSAPYLVNGKAPIVRCADKAKFQTIADIDKPETRVVVNPGGTNERFVRANFKKADIRVFPDNVTIFDEILAGRADLMISESIETKVQEKAKPGLCAVNPDEPLQYGEMGYMLPRGDATFKAFVDQWLHLAKATGEFAGIYNQFVK</sequence>
<proteinExistence type="inferred from homology"/>
<keyword evidence="7" id="KW-1185">Reference proteome</keyword>
<dbReference type="InterPro" id="IPR001638">
    <property type="entry name" value="Solute-binding_3/MltF_N"/>
</dbReference>
<dbReference type="RefSeq" id="WP_103719237.1">
    <property type="nucleotide sequence ID" value="NZ_PQFZ01000009.1"/>
</dbReference>
<dbReference type="Pfam" id="PF00497">
    <property type="entry name" value="SBP_bac_3"/>
    <property type="match status" value="1"/>
</dbReference>
<keyword evidence="3" id="KW-0732">Signal</keyword>